<sequence>MKCNECNRVQLKEGSVSLTLKTTSALIIGG</sequence>
<organism evidence="1 2">
    <name type="scientific">Eggerthella guodeyinii</name>
    <dbReference type="NCBI Taxonomy" id="2690837"/>
    <lineage>
        <taxon>Bacteria</taxon>
        <taxon>Bacillati</taxon>
        <taxon>Actinomycetota</taxon>
        <taxon>Coriobacteriia</taxon>
        <taxon>Eggerthellales</taxon>
        <taxon>Eggerthellaceae</taxon>
        <taxon>Eggerthella</taxon>
    </lineage>
</organism>
<dbReference type="EMBL" id="CP063310">
    <property type="protein sequence ID" value="QOS67595.1"/>
    <property type="molecule type" value="Genomic_DNA"/>
</dbReference>
<name>A0A6L7IWD3_9ACTN</name>
<accession>A0A6L7IWD3</accession>
<evidence type="ECO:0000313" key="2">
    <source>
        <dbReference type="Proteomes" id="UP000478463"/>
    </source>
</evidence>
<dbReference type="AlphaFoldDB" id="A0A6L7IWD3"/>
<dbReference type="KEGG" id="egd:GS424_013895"/>
<dbReference type="InterPro" id="IPR012618">
    <property type="entry name" value="Tet-R_leader_TetL"/>
</dbReference>
<dbReference type="GO" id="GO:0046677">
    <property type="term" value="P:response to antibiotic"/>
    <property type="evidence" value="ECO:0007669"/>
    <property type="project" value="InterPro"/>
</dbReference>
<evidence type="ECO:0000313" key="1">
    <source>
        <dbReference type="EMBL" id="QOS67595.1"/>
    </source>
</evidence>
<gene>
    <name evidence="1" type="ORF">GS424_013895</name>
</gene>
<protein>
    <submittedName>
        <fullName evidence="1">Tetracycline resistance efflux system leader peptide</fullName>
    </submittedName>
</protein>
<reference evidence="1 2" key="1">
    <citation type="submission" date="2020-10" db="EMBL/GenBank/DDBJ databases">
        <title>Eggerthella sp. nov., isolated from human feces.</title>
        <authorList>
            <person name="Yajun G."/>
        </authorList>
    </citation>
    <scope>NUCLEOTIDE SEQUENCE [LARGE SCALE GENOMIC DNA]</scope>
    <source>
        <strain evidence="1 2">HF-1101</strain>
    </source>
</reference>
<dbReference type="Pfam" id="PF08050">
    <property type="entry name" value="Tet_res_leader"/>
    <property type="match status" value="1"/>
</dbReference>
<dbReference type="Proteomes" id="UP000478463">
    <property type="component" value="Chromosome"/>
</dbReference>
<dbReference type="NCBIfam" id="NF033685">
    <property type="entry name" value="Tet_leader_L"/>
    <property type="match status" value="1"/>
</dbReference>
<proteinExistence type="predicted"/>